<keyword evidence="2" id="KW-1185">Reference proteome</keyword>
<proteinExistence type="predicted"/>
<name>A0ACB9P789_BAUVA</name>
<evidence type="ECO:0000313" key="2">
    <source>
        <dbReference type="Proteomes" id="UP000828941"/>
    </source>
</evidence>
<organism evidence="1 2">
    <name type="scientific">Bauhinia variegata</name>
    <name type="common">Purple orchid tree</name>
    <name type="synonym">Phanera variegata</name>
    <dbReference type="NCBI Taxonomy" id="167791"/>
    <lineage>
        <taxon>Eukaryota</taxon>
        <taxon>Viridiplantae</taxon>
        <taxon>Streptophyta</taxon>
        <taxon>Embryophyta</taxon>
        <taxon>Tracheophyta</taxon>
        <taxon>Spermatophyta</taxon>
        <taxon>Magnoliopsida</taxon>
        <taxon>eudicotyledons</taxon>
        <taxon>Gunneridae</taxon>
        <taxon>Pentapetalae</taxon>
        <taxon>rosids</taxon>
        <taxon>fabids</taxon>
        <taxon>Fabales</taxon>
        <taxon>Fabaceae</taxon>
        <taxon>Cercidoideae</taxon>
        <taxon>Cercideae</taxon>
        <taxon>Bauhiniinae</taxon>
        <taxon>Bauhinia</taxon>
    </lineage>
</organism>
<dbReference type="Proteomes" id="UP000828941">
    <property type="component" value="Chromosome 5"/>
</dbReference>
<protein>
    <submittedName>
        <fullName evidence="1">Uncharacterized protein</fullName>
    </submittedName>
</protein>
<dbReference type="EMBL" id="CM039430">
    <property type="protein sequence ID" value="KAI4343819.1"/>
    <property type="molecule type" value="Genomic_DNA"/>
</dbReference>
<reference evidence="1 2" key="1">
    <citation type="journal article" date="2022" name="DNA Res.">
        <title>Chromosomal-level genome assembly of the orchid tree Bauhinia variegata (Leguminosae; Cercidoideae) supports the allotetraploid origin hypothesis of Bauhinia.</title>
        <authorList>
            <person name="Zhong Y."/>
            <person name="Chen Y."/>
            <person name="Zheng D."/>
            <person name="Pang J."/>
            <person name="Liu Y."/>
            <person name="Luo S."/>
            <person name="Meng S."/>
            <person name="Qian L."/>
            <person name="Wei D."/>
            <person name="Dai S."/>
            <person name="Zhou R."/>
        </authorList>
    </citation>
    <scope>NUCLEOTIDE SEQUENCE [LARGE SCALE GENOMIC DNA]</scope>
    <source>
        <strain evidence="1">BV-YZ2020</strain>
    </source>
</reference>
<sequence length="333" mass="36579">MTNPRWTPSLSSKTLAPTSASSPVCSTPALLPTTSAAASRPSPSKSKWKSLCGPWVVHAAGAVQCFIGFFFTWASVVGLIHRPPVAVMCFFAWLAADGQTFLNTTNVVTGLLNFPQYGGTIVGIMKGFLGLGGAIPIQLYYTFCDGEPTTYLLMLACYPTFIFLSLMFLVRIYEVHDSDYKKYLNGFYAACIIIVAYLVLITILRNILTFPSWARVFTFVVLVILLASPFGIAIRAQWEESRNTYSIARNPLTNNPKLIASSSYPPAGDNMEYHELPSGEERIQATSDDSTLPYEVEMNLLQAMCTVEFWMLFTTMVSGMGSGLATVNNLILL</sequence>
<evidence type="ECO:0000313" key="1">
    <source>
        <dbReference type="EMBL" id="KAI4343819.1"/>
    </source>
</evidence>
<gene>
    <name evidence="1" type="ORF">L6164_011126</name>
</gene>
<comment type="caution">
    <text evidence="1">The sequence shown here is derived from an EMBL/GenBank/DDBJ whole genome shotgun (WGS) entry which is preliminary data.</text>
</comment>
<accession>A0ACB9P789</accession>